<dbReference type="Proteomes" id="UP000002640">
    <property type="component" value="Unassembled WGS sequence"/>
</dbReference>
<dbReference type="EMBL" id="JH159154">
    <property type="protein sequence ID" value="EGZ16929.1"/>
    <property type="molecule type" value="Genomic_DNA"/>
</dbReference>
<dbReference type="InterPro" id="IPR003165">
    <property type="entry name" value="Piwi"/>
</dbReference>
<dbReference type="InterPro" id="IPR014811">
    <property type="entry name" value="ArgoL1"/>
</dbReference>
<dbReference type="SMART" id="SM01163">
    <property type="entry name" value="DUF1785"/>
    <property type="match status" value="1"/>
</dbReference>
<gene>
    <name evidence="2" type="ORF">PHYSODRAFT_330975</name>
</gene>
<dbReference type="Gene3D" id="3.30.420.10">
    <property type="entry name" value="Ribonuclease H-like superfamily/Ribonuclease H"/>
    <property type="match status" value="1"/>
</dbReference>
<evidence type="ECO:0000313" key="3">
    <source>
        <dbReference type="Proteomes" id="UP000002640"/>
    </source>
</evidence>
<dbReference type="AlphaFoldDB" id="G4ZE08"/>
<evidence type="ECO:0000313" key="2">
    <source>
        <dbReference type="EMBL" id="EGZ16929.1"/>
    </source>
</evidence>
<dbReference type="SUPFAM" id="SSF53098">
    <property type="entry name" value="Ribonuclease H-like"/>
    <property type="match status" value="1"/>
</dbReference>
<dbReference type="InterPro" id="IPR012337">
    <property type="entry name" value="RNaseH-like_sf"/>
</dbReference>
<dbReference type="PROSITE" id="PS50822">
    <property type="entry name" value="PIWI"/>
    <property type="match status" value="1"/>
</dbReference>
<proteinExistence type="predicted"/>
<name>G4ZE08_PHYSP</name>
<evidence type="ECO:0000259" key="1">
    <source>
        <dbReference type="PROSITE" id="PS50822"/>
    </source>
</evidence>
<dbReference type="Pfam" id="PF02171">
    <property type="entry name" value="Piwi"/>
    <property type="match status" value="1"/>
</dbReference>
<dbReference type="Pfam" id="PF08699">
    <property type="entry name" value="ArgoL1"/>
    <property type="match status" value="1"/>
</dbReference>
<dbReference type="STRING" id="1094619.G4ZE08"/>
<dbReference type="GeneID" id="20646199"/>
<accession>G4ZE08</accession>
<keyword evidence="3" id="KW-1185">Reference proteome</keyword>
<dbReference type="InParanoid" id="G4ZE08"/>
<dbReference type="SMR" id="G4ZE08"/>
<organism evidence="2 3">
    <name type="scientific">Phytophthora sojae (strain P6497)</name>
    <name type="common">Soybean stem and root rot agent</name>
    <name type="synonym">Phytophthora megasperma f. sp. glycines</name>
    <dbReference type="NCBI Taxonomy" id="1094619"/>
    <lineage>
        <taxon>Eukaryota</taxon>
        <taxon>Sar</taxon>
        <taxon>Stramenopiles</taxon>
        <taxon>Oomycota</taxon>
        <taxon>Peronosporomycetes</taxon>
        <taxon>Peronosporales</taxon>
        <taxon>Peronosporaceae</taxon>
        <taxon>Phytophthora</taxon>
    </lineage>
</organism>
<sequence length="637" mass="70013">MTGGLDTAEVESEQNAEDLDTILEEFLICRRPGVATGGKTVKLQVNCMELSVDSTHQRFFSIMWTSRAQTGGGNTRAYATEFGGTRVVHDGGSLMYSPVLLPWAAQTKTFENVDPDSVENAPDSVQSPLSTTGTFVVKMKLADVIAVKLALQALGVILRCFARQRLVSVERKFFSIDGEELVPLHGGAELRRGYHQAVRVADHKLLLKLDKTTLSFYTPGNLTELVTATLGARSPSEISLCKVAPGQRKSELDDPKVTKQAREFSNIPLETVIGRVRRISFDDNPYQDAFGLKIEQRLVIVNAHVIPPPEVQYANVSTSPLDVFSSIGEGEVRSFVSNLVKMGEECGLSFEDSDPCMVRSDGYRGVDVEKLMKMCFEELEMCNKGPPQLIMVIKPDKCANSYARIKQMSDTVLGVPSQCILSQKIVTAKPHYYASLCLKIKMKLDGKNAVVRGLLPFPNSAATLVIGASVEHNGNWGRPSTASFVASLDCSSAKYVARVAEQKTLGDMKLLTRVQYELLVTWHQITGQIPENVVYYRGGASQDQHFGVLQTEMNALRKAFRMLLADCPPLITFIAVNKRHHVHAFPTNSSDGNCENDVEPETIIDTGIVDAHGFDFYLYGHNSGHGTTSIPCHYTPA</sequence>
<feature type="domain" description="Piwi" evidence="1">
    <location>
        <begin position="389"/>
        <end position="618"/>
    </location>
</feature>
<dbReference type="InterPro" id="IPR036397">
    <property type="entry name" value="RNaseH_sf"/>
</dbReference>
<reference evidence="2 3" key="1">
    <citation type="journal article" date="2006" name="Science">
        <title>Phytophthora genome sequences uncover evolutionary origins and mechanisms of pathogenesis.</title>
        <authorList>
            <person name="Tyler B.M."/>
            <person name="Tripathy S."/>
            <person name="Zhang X."/>
            <person name="Dehal P."/>
            <person name="Jiang R.H."/>
            <person name="Aerts A."/>
            <person name="Arredondo F.D."/>
            <person name="Baxter L."/>
            <person name="Bensasson D."/>
            <person name="Beynon J.L."/>
            <person name="Chapman J."/>
            <person name="Damasceno C.M."/>
            <person name="Dorrance A.E."/>
            <person name="Dou D."/>
            <person name="Dickerman A.W."/>
            <person name="Dubchak I.L."/>
            <person name="Garbelotto M."/>
            <person name="Gijzen M."/>
            <person name="Gordon S.G."/>
            <person name="Govers F."/>
            <person name="Grunwald N.J."/>
            <person name="Huang W."/>
            <person name="Ivors K.L."/>
            <person name="Jones R.W."/>
            <person name="Kamoun S."/>
            <person name="Krampis K."/>
            <person name="Lamour K.H."/>
            <person name="Lee M.K."/>
            <person name="McDonald W.H."/>
            <person name="Medina M."/>
            <person name="Meijer H.J."/>
            <person name="Nordberg E.K."/>
            <person name="Maclean D.J."/>
            <person name="Ospina-Giraldo M.D."/>
            <person name="Morris P.F."/>
            <person name="Phuntumart V."/>
            <person name="Putnam N.H."/>
            <person name="Rash S."/>
            <person name="Rose J.K."/>
            <person name="Sakihama Y."/>
            <person name="Salamov A.A."/>
            <person name="Savidor A."/>
            <person name="Scheuring C.F."/>
            <person name="Smith B.M."/>
            <person name="Sobral B.W."/>
            <person name="Terry A."/>
            <person name="Torto-Alalibo T.A."/>
            <person name="Win J."/>
            <person name="Xu Z."/>
            <person name="Zhang H."/>
            <person name="Grigoriev I.V."/>
            <person name="Rokhsar D.S."/>
            <person name="Boore J.L."/>
        </authorList>
    </citation>
    <scope>NUCLEOTIDE SEQUENCE [LARGE SCALE GENOMIC DNA]</scope>
    <source>
        <strain evidence="2 3">P6497</strain>
    </source>
</reference>
<dbReference type="GO" id="GO:0003676">
    <property type="term" value="F:nucleic acid binding"/>
    <property type="evidence" value="ECO:0007669"/>
    <property type="project" value="InterPro"/>
</dbReference>
<dbReference type="KEGG" id="psoj:PHYSODRAFT_330975"/>
<protein>
    <recommendedName>
        <fullName evidence="1">Piwi domain-containing protein</fullName>
    </recommendedName>
</protein>
<dbReference type="RefSeq" id="XP_009525987.1">
    <property type="nucleotide sequence ID" value="XM_009527692.1"/>
</dbReference>
<dbReference type="PANTHER" id="PTHR22891">
    <property type="entry name" value="EUKARYOTIC TRANSLATION INITIATION FACTOR 2C"/>
    <property type="match status" value="1"/>
</dbReference>
<dbReference type="SMART" id="SM00950">
    <property type="entry name" value="Piwi"/>
    <property type="match status" value="1"/>
</dbReference>
<dbReference type="Gene3D" id="3.40.50.2300">
    <property type="match status" value="1"/>
</dbReference>